<dbReference type="PRINTS" id="PR00400">
    <property type="entry name" value="TETREPRESSOR"/>
</dbReference>
<dbReference type="Gene3D" id="1.10.10.60">
    <property type="entry name" value="Homeodomain-like"/>
    <property type="match status" value="1"/>
</dbReference>
<evidence type="ECO:0000256" key="4">
    <source>
        <dbReference type="ARBA" id="ARBA00023163"/>
    </source>
</evidence>
<dbReference type="PANTHER" id="PTHR30055">
    <property type="entry name" value="HTH-TYPE TRANSCRIPTIONAL REGULATOR RUTR"/>
    <property type="match status" value="1"/>
</dbReference>
<dbReference type="InterPro" id="IPR036271">
    <property type="entry name" value="Tet_transcr_reg_TetR-rel_C_sf"/>
</dbReference>
<dbReference type="InterPro" id="IPR050109">
    <property type="entry name" value="HTH-type_TetR-like_transc_reg"/>
</dbReference>
<keyword evidence="4" id="KW-0804">Transcription</keyword>
<dbReference type="GO" id="GO:0046677">
    <property type="term" value="P:response to antibiotic"/>
    <property type="evidence" value="ECO:0007669"/>
    <property type="project" value="InterPro"/>
</dbReference>
<evidence type="ECO:0000313" key="8">
    <source>
        <dbReference type="Proteomes" id="UP000199707"/>
    </source>
</evidence>
<dbReference type="InterPro" id="IPR003012">
    <property type="entry name" value="Tet_transcr_reg_TetR"/>
</dbReference>
<evidence type="ECO:0000256" key="5">
    <source>
        <dbReference type="PROSITE-ProRule" id="PRU00335"/>
    </source>
</evidence>
<keyword evidence="1" id="KW-0678">Repressor</keyword>
<accession>A0A1G4WCF4</accession>
<evidence type="ECO:0000313" key="7">
    <source>
        <dbReference type="EMBL" id="SCX20322.1"/>
    </source>
</evidence>
<dbReference type="EMBL" id="FMUB01000005">
    <property type="protein sequence ID" value="SCX20322.1"/>
    <property type="molecule type" value="Genomic_DNA"/>
</dbReference>
<dbReference type="SUPFAM" id="SSF48498">
    <property type="entry name" value="Tetracyclin repressor-like, C-terminal domain"/>
    <property type="match status" value="1"/>
</dbReference>
<dbReference type="Gene3D" id="1.10.357.10">
    <property type="entry name" value="Tetracycline Repressor, domain 2"/>
    <property type="match status" value="1"/>
</dbReference>
<organism evidence="7 8">
    <name type="scientific">Mycolicibacterium fluoranthenivorans</name>
    <dbReference type="NCBI Taxonomy" id="258505"/>
    <lineage>
        <taxon>Bacteria</taxon>
        <taxon>Bacillati</taxon>
        <taxon>Actinomycetota</taxon>
        <taxon>Actinomycetes</taxon>
        <taxon>Mycobacteriales</taxon>
        <taxon>Mycobacteriaceae</taxon>
        <taxon>Mycolicibacterium</taxon>
    </lineage>
</organism>
<dbReference type="Pfam" id="PF02909">
    <property type="entry name" value="TetR_C_1"/>
    <property type="match status" value="1"/>
</dbReference>
<dbReference type="InterPro" id="IPR004111">
    <property type="entry name" value="Repressor_TetR_C"/>
</dbReference>
<evidence type="ECO:0000256" key="2">
    <source>
        <dbReference type="ARBA" id="ARBA00023015"/>
    </source>
</evidence>
<sequence length="208" mass="22268">MQLHKRDVIDAATAILDNFGMADLTMRRLARELAVSPGALYWHFANKQELLGAVADRILQPTLEPHAPPGWRDQIAEGCHRLRDALLSHTDGAELVSASFAAGQSAAMTEIVTRLAAAAADAGVAGSDAELAARTVVYYVLGFTADEQSRLQWDAAGATLPDGQSVLTAEPSRRFAFGLTVLIEGLAAHGDSGLWHTVRDDLTQRRLG</sequence>
<keyword evidence="2" id="KW-0805">Transcription regulation</keyword>
<dbReference type="InterPro" id="IPR023772">
    <property type="entry name" value="DNA-bd_HTH_TetR-type_CS"/>
</dbReference>
<keyword evidence="3 5" id="KW-0238">DNA-binding</keyword>
<evidence type="ECO:0000256" key="1">
    <source>
        <dbReference type="ARBA" id="ARBA00022491"/>
    </source>
</evidence>
<reference evidence="8" key="1">
    <citation type="submission" date="2016-10" db="EMBL/GenBank/DDBJ databases">
        <authorList>
            <person name="Varghese N."/>
            <person name="Submissions S."/>
        </authorList>
    </citation>
    <scope>NUCLEOTIDE SEQUENCE [LARGE SCALE GENOMIC DNA]</scope>
    <source>
        <strain evidence="8">UNC267MFSha1.1M11</strain>
    </source>
</reference>
<protein>
    <submittedName>
        <fullName evidence="7">Transcriptional regulator, TetR family</fullName>
    </submittedName>
</protein>
<dbReference type="GO" id="GO:0045892">
    <property type="term" value="P:negative regulation of DNA-templated transcription"/>
    <property type="evidence" value="ECO:0007669"/>
    <property type="project" value="InterPro"/>
</dbReference>
<dbReference type="GO" id="GO:0003700">
    <property type="term" value="F:DNA-binding transcription factor activity"/>
    <property type="evidence" value="ECO:0007669"/>
    <property type="project" value="TreeGrafter"/>
</dbReference>
<dbReference type="STRING" id="1502745.SAMN02799620_02878"/>
<dbReference type="PANTHER" id="PTHR30055:SF151">
    <property type="entry name" value="TRANSCRIPTIONAL REGULATORY PROTEIN"/>
    <property type="match status" value="1"/>
</dbReference>
<dbReference type="InterPro" id="IPR001647">
    <property type="entry name" value="HTH_TetR"/>
</dbReference>
<gene>
    <name evidence="7" type="ORF">SAMN02799620_02878</name>
</gene>
<dbReference type="PRINTS" id="PR00455">
    <property type="entry name" value="HTHTETR"/>
</dbReference>
<feature type="DNA-binding region" description="H-T-H motif" evidence="5">
    <location>
        <begin position="25"/>
        <end position="44"/>
    </location>
</feature>
<dbReference type="GO" id="GO:0000976">
    <property type="term" value="F:transcription cis-regulatory region binding"/>
    <property type="evidence" value="ECO:0007669"/>
    <property type="project" value="TreeGrafter"/>
</dbReference>
<name>A0A1G4WCF4_9MYCO</name>
<proteinExistence type="predicted"/>
<dbReference type="RefSeq" id="WP_090357890.1">
    <property type="nucleotide sequence ID" value="NZ_FMUB01000005.1"/>
</dbReference>
<feature type="domain" description="HTH tetR-type" evidence="6">
    <location>
        <begin position="2"/>
        <end position="62"/>
    </location>
</feature>
<dbReference type="PROSITE" id="PS50977">
    <property type="entry name" value="HTH_TETR_2"/>
    <property type="match status" value="1"/>
</dbReference>
<dbReference type="Proteomes" id="UP000199707">
    <property type="component" value="Unassembled WGS sequence"/>
</dbReference>
<dbReference type="Pfam" id="PF00440">
    <property type="entry name" value="TetR_N"/>
    <property type="match status" value="1"/>
</dbReference>
<dbReference type="SUPFAM" id="SSF46689">
    <property type="entry name" value="Homeodomain-like"/>
    <property type="match status" value="1"/>
</dbReference>
<dbReference type="AlphaFoldDB" id="A0A1G4WCF4"/>
<evidence type="ECO:0000259" key="6">
    <source>
        <dbReference type="PROSITE" id="PS50977"/>
    </source>
</evidence>
<evidence type="ECO:0000256" key="3">
    <source>
        <dbReference type="ARBA" id="ARBA00023125"/>
    </source>
</evidence>
<dbReference type="PROSITE" id="PS01081">
    <property type="entry name" value="HTH_TETR_1"/>
    <property type="match status" value="1"/>
</dbReference>
<dbReference type="InterPro" id="IPR009057">
    <property type="entry name" value="Homeodomain-like_sf"/>
</dbReference>